<name>A0A6L2JT80_TANCI</name>
<feature type="region of interest" description="Disordered" evidence="1">
    <location>
        <begin position="92"/>
        <end position="114"/>
    </location>
</feature>
<feature type="compositionally biased region" description="Acidic residues" evidence="1">
    <location>
        <begin position="98"/>
        <end position="114"/>
    </location>
</feature>
<evidence type="ECO:0000313" key="2">
    <source>
        <dbReference type="EMBL" id="GEU39929.1"/>
    </source>
</evidence>
<feature type="region of interest" description="Disordered" evidence="1">
    <location>
        <begin position="1"/>
        <end position="41"/>
    </location>
</feature>
<sequence>MDAGGSGTISIPTVVVKKKRGTPRKYDGTTKERVRPRGSGRNQQLTNVGMVVFNIYTCNLILMANFGNLCNYHLQGKEVDVIIIFDDDTEGGTFSVSDSEDDDTEADDDDDDII</sequence>
<proteinExistence type="predicted"/>
<comment type="caution">
    <text evidence="2">The sequence shown here is derived from an EMBL/GenBank/DDBJ whole genome shotgun (WGS) entry which is preliminary data.</text>
</comment>
<reference evidence="2" key="1">
    <citation type="journal article" date="2019" name="Sci. Rep.">
        <title>Draft genome of Tanacetum cinerariifolium, the natural source of mosquito coil.</title>
        <authorList>
            <person name="Yamashiro T."/>
            <person name="Shiraishi A."/>
            <person name="Satake H."/>
            <person name="Nakayama K."/>
        </authorList>
    </citation>
    <scope>NUCLEOTIDE SEQUENCE</scope>
</reference>
<dbReference type="AlphaFoldDB" id="A0A6L2JT80"/>
<evidence type="ECO:0000256" key="1">
    <source>
        <dbReference type="SAM" id="MobiDB-lite"/>
    </source>
</evidence>
<protein>
    <submittedName>
        <fullName evidence="2">Uncharacterized protein</fullName>
    </submittedName>
</protein>
<accession>A0A6L2JT80</accession>
<organism evidence="2">
    <name type="scientific">Tanacetum cinerariifolium</name>
    <name type="common">Dalmatian daisy</name>
    <name type="synonym">Chrysanthemum cinerariifolium</name>
    <dbReference type="NCBI Taxonomy" id="118510"/>
    <lineage>
        <taxon>Eukaryota</taxon>
        <taxon>Viridiplantae</taxon>
        <taxon>Streptophyta</taxon>
        <taxon>Embryophyta</taxon>
        <taxon>Tracheophyta</taxon>
        <taxon>Spermatophyta</taxon>
        <taxon>Magnoliopsida</taxon>
        <taxon>eudicotyledons</taxon>
        <taxon>Gunneridae</taxon>
        <taxon>Pentapetalae</taxon>
        <taxon>asterids</taxon>
        <taxon>campanulids</taxon>
        <taxon>Asterales</taxon>
        <taxon>Asteraceae</taxon>
        <taxon>Asteroideae</taxon>
        <taxon>Anthemideae</taxon>
        <taxon>Anthemidinae</taxon>
        <taxon>Tanacetum</taxon>
    </lineage>
</organism>
<gene>
    <name evidence="2" type="ORF">Tci_011907</name>
</gene>
<feature type="compositionally biased region" description="Basic and acidic residues" evidence="1">
    <location>
        <begin position="24"/>
        <end position="35"/>
    </location>
</feature>
<dbReference type="EMBL" id="BKCJ010001235">
    <property type="protein sequence ID" value="GEU39929.1"/>
    <property type="molecule type" value="Genomic_DNA"/>
</dbReference>